<dbReference type="GO" id="GO:0019028">
    <property type="term" value="C:viral capsid"/>
    <property type="evidence" value="ECO:0007669"/>
    <property type="project" value="UniProtKB-KW"/>
</dbReference>
<accession>A0A096XCY4</accession>
<evidence type="ECO:0000313" key="2">
    <source>
        <dbReference type="EMBL" id="AHG25374.4"/>
    </source>
</evidence>
<organismHost>
    <name type="scientific">Glebionis segetum</name>
    <dbReference type="NCBI Taxonomy" id="118509"/>
</organismHost>
<sequence length="208" mass="23002">MPPKRQNTETRKARQNRARRSRQQALAKLAREFSGLSMAVERSPSASWADVAESESRLKLIPGFTATEVTFDPVLAFGTHTGFATAERSLTVPDALLESPNLRLNRVAVVVLLDPTVPEAHKFWCALGDRWVVPSVGTFPSNAVRITGREGKGHVIYHYPGKTVEHLAKLRVYLFATDFAIVGNNSPVATVKIFVEHEKIGQAEYIPL</sequence>
<protein>
    <submittedName>
        <fullName evidence="2">Coat protein</fullName>
    </submittedName>
</protein>
<organismHost>
    <name type="scientific">Diplotaxis erucoides</name>
    <name type="common">White wall-rocket</name>
    <name type="synonym">Sinapis erucoides</name>
    <dbReference type="NCBI Taxonomy" id="3732"/>
</organismHost>
<dbReference type="InterPro" id="IPR058019">
    <property type="entry name" value="Anulav_capsid"/>
</dbReference>
<organismHost>
    <name type="scientific">Solanum lycopersicum</name>
    <name type="common">Tomato</name>
    <name type="synonym">Lycopersicon esculentum</name>
    <dbReference type="NCBI Taxonomy" id="4081"/>
</organismHost>
<organismHost>
    <name type="scientific">Pelargonium zonale</name>
    <dbReference type="NCBI Taxonomy" id="4032"/>
</organismHost>
<keyword evidence="2" id="KW-0167">Capsid protein</keyword>
<feature type="region of interest" description="Disordered" evidence="1">
    <location>
        <begin position="1"/>
        <end position="21"/>
    </location>
</feature>
<name>A0A096XCY4_PZSV</name>
<keyword evidence="2" id="KW-0946">Virion</keyword>
<organismHost>
    <name type="scientific">Cynara cardunculus var. scolymus</name>
    <name type="common">Globe artichoke</name>
    <name type="synonym">Cynara scolymus</name>
    <dbReference type="NCBI Taxonomy" id="59895"/>
</organismHost>
<organism evidence="2">
    <name type="scientific">Pelargonium zonate spot virus</name>
    <name type="common">PZSV</name>
    <dbReference type="NCBI Taxonomy" id="116056"/>
    <lineage>
        <taxon>Viruses</taxon>
        <taxon>Riboviria</taxon>
        <taxon>Orthornavirae</taxon>
        <taxon>Kitrinoviricota</taxon>
        <taxon>Alsuviricetes</taxon>
        <taxon>Martellivirales</taxon>
        <taxon>Bromoviridae</taxon>
        <taxon>Anulavirus</taxon>
        <taxon>Anulavirus PZSV</taxon>
    </lineage>
</organism>
<feature type="compositionally biased region" description="Basic and acidic residues" evidence="1">
    <location>
        <begin position="1"/>
        <end position="12"/>
    </location>
</feature>
<proteinExistence type="predicted"/>
<dbReference type="EMBL" id="KF790762">
    <property type="protein sequence ID" value="AHG25374.4"/>
    <property type="molecule type" value="Genomic_RNA"/>
</dbReference>
<dbReference type="Pfam" id="PF25633">
    <property type="entry name" value="Anula_coat"/>
    <property type="match status" value="1"/>
</dbReference>
<evidence type="ECO:0000256" key="1">
    <source>
        <dbReference type="SAM" id="MobiDB-lite"/>
    </source>
</evidence>
<reference evidence="2" key="1">
    <citation type="submission" date="2015-04" db="EMBL/GenBank/DDBJ databases">
        <title>Pelargonium zonate spot virus naturally infects Anthocercis ilicifolia in Western Australia.</title>
        <authorList>
            <person name="Wylie S.J."/>
            <person name="Li H."/>
            <person name="Jones M.G.K."/>
        </authorList>
    </citation>
    <scope>NUCLEOTIDE SEQUENCE</scope>
    <source>
        <strain evidence="2">SW13</strain>
    </source>
</reference>